<dbReference type="InterPro" id="IPR036866">
    <property type="entry name" value="RibonucZ/Hydroxyglut_hydro"/>
</dbReference>
<dbReference type="InterPro" id="IPR006311">
    <property type="entry name" value="TAT_signal"/>
</dbReference>
<dbReference type="InterPro" id="IPR050114">
    <property type="entry name" value="UPF0173_UPF0282_UlaG_hydrolase"/>
</dbReference>
<dbReference type="AlphaFoldDB" id="A0A4R5L403"/>
<evidence type="ECO:0000313" key="3">
    <source>
        <dbReference type="EMBL" id="TDG02254.1"/>
    </source>
</evidence>
<feature type="domain" description="Metallo-beta-lactamase" evidence="2">
    <location>
        <begin position="121"/>
        <end position="289"/>
    </location>
</feature>
<evidence type="ECO:0000259" key="2">
    <source>
        <dbReference type="Pfam" id="PF12706"/>
    </source>
</evidence>
<reference evidence="3 4" key="1">
    <citation type="submission" date="2019-03" db="EMBL/GenBank/DDBJ databases">
        <title>Paraburkholderia sp. isolated from native Mimosa gymnas in Guartela State Park, Brazil.</title>
        <authorList>
            <person name="Paulitsch F."/>
            <person name="Hungria M."/>
            <person name="Delamuta J.R.M."/>
            <person name="Ribeiro R.A."/>
            <person name="Dall'Agnol R."/>
            <person name="Silva J.S.B."/>
        </authorList>
    </citation>
    <scope>NUCLEOTIDE SEQUENCE [LARGE SCALE GENOMIC DNA]</scope>
    <source>
        <strain evidence="3 4">CNPSo 3008</strain>
    </source>
</reference>
<dbReference type="GO" id="GO:0016787">
    <property type="term" value="F:hydrolase activity"/>
    <property type="evidence" value="ECO:0007669"/>
    <property type="project" value="UniProtKB-KW"/>
</dbReference>
<organism evidence="3 4">
    <name type="scientific">Paraburkholderia guartelaensis</name>
    <dbReference type="NCBI Taxonomy" id="2546446"/>
    <lineage>
        <taxon>Bacteria</taxon>
        <taxon>Pseudomonadati</taxon>
        <taxon>Pseudomonadota</taxon>
        <taxon>Betaproteobacteria</taxon>
        <taxon>Burkholderiales</taxon>
        <taxon>Burkholderiaceae</taxon>
        <taxon>Paraburkholderia</taxon>
    </lineage>
</organism>
<dbReference type="InterPro" id="IPR001279">
    <property type="entry name" value="Metallo-B-lactamas"/>
</dbReference>
<evidence type="ECO:0000256" key="1">
    <source>
        <dbReference type="SAM" id="Phobius"/>
    </source>
</evidence>
<dbReference type="Proteomes" id="UP000295606">
    <property type="component" value="Unassembled WGS sequence"/>
</dbReference>
<keyword evidence="1" id="KW-0812">Transmembrane</keyword>
<dbReference type="SUPFAM" id="SSF56281">
    <property type="entry name" value="Metallo-hydrolase/oxidoreductase"/>
    <property type="match status" value="1"/>
</dbReference>
<dbReference type="EMBL" id="SMOD01000069">
    <property type="protein sequence ID" value="TDG02254.1"/>
    <property type="molecule type" value="Genomic_DNA"/>
</dbReference>
<dbReference type="OrthoDB" id="9805728at2"/>
<dbReference type="RefSeq" id="WP_133190505.1">
    <property type="nucleotide sequence ID" value="NZ_SMOD01000069.1"/>
</dbReference>
<dbReference type="PANTHER" id="PTHR43546:SF3">
    <property type="entry name" value="UPF0173 METAL-DEPENDENT HYDROLASE MJ1163"/>
    <property type="match status" value="1"/>
</dbReference>
<keyword evidence="1" id="KW-0472">Membrane</keyword>
<keyword evidence="1" id="KW-1133">Transmembrane helix</keyword>
<name>A0A4R5L403_9BURK</name>
<dbReference type="PANTHER" id="PTHR43546">
    <property type="entry name" value="UPF0173 METAL-DEPENDENT HYDROLASE MJ1163-RELATED"/>
    <property type="match status" value="1"/>
</dbReference>
<accession>A0A4R5L403</accession>
<comment type="caution">
    <text evidence="3">The sequence shown here is derived from an EMBL/GenBank/DDBJ whole genome shotgun (WGS) entry which is preliminary data.</text>
</comment>
<keyword evidence="3" id="KW-0378">Hydrolase</keyword>
<feature type="transmembrane region" description="Helical" evidence="1">
    <location>
        <begin position="21"/>
        <end position="45"/>
    </location>
</feature>
<gene>
    <name evidence="3" type="ORF">E1N52_40580</name>
</gene>
<dbReference type="Pfam" id="PF12706">
    <property type="entry name" value="Lactamase_B_2"/>
    <property type="match status" value="1"/>
</dbReference>
<protein>
    <submittedName>
        <fullName evidence="3">MBL fold metallo-hydrolase</fullName>
    </submittedName>
</protein>
<dbReference type="PROSITE" id="PS51318">
    <property type="entry name" value="TAT"/>
    <property type="match status" value="1"/>
</dbReference>
<dbReference type="Gene3D" id="3.60.15.10">
    <property type="entry name" value="Ribonuclease Z/Hydroxyacylglutathione hydrolase-like"/>
    <property type="match status" value="1"/>
</dbReference>
<proteinExistence type="predicted"/>
<sequence length="330" mass="35023">MDSQTTPQEPDLDDDGRRRRVFVRGGFSLGGAIALASTASAAAAASTSDAPKDDRWETPARTGGKLLVRWLGGGVTEIATPDYKQIAYGDAWIWNNAGWDRFGVKKPPEYASAKGFADYVAGKNPDAVFVLLTHDHGDHMGDYFEMLKALCDAGVPVKTTGQSDMMRSALVPEFRKVGLDPAKIVVNGGAGMNFGGVSRHGEMSAHLIPALHSNLCGYPAAGFMLDIGGVRVYLSGDTDLFGDMRLIGERYKPDLGIVSVGGGPFTMDPQDAARASAWVGGSHGIPVHYAHNGLVLGVEAGEQYRQAASRMAPSLQVSVMRPGEQTVITV</sequence>
<evidence type="ECO:0000313" key="4">
    <source>
        <dbReference type="Proteomes" id="UP000295606"/>
    </source>
</evidence>